<dbReference type="EMBL" id="UINC01037728">
    <property type="protein sequence ID" value="SVB33650.1"/>
    <property type="molecule type" value="Genomic_DNA"/>
</dbReference>
<protein>
    <submittedName>
        <fullName evidence="1">Uncharacterized protein</fullName>
    </submittedName>
</protein>
<reference evidence="1" key="1">
    <citation type="submission" date="2018-05" db="EMBL/GenBank/DDBJ databases">
        <authorList>
            <person name="Lanie J.A."/>
            <person name="Ng W.-L."/>
            <person name="Kazmierczak K.M."/>
            <person name="Andrzejewski T.M."/>
            <person name="Davidsen T.M."/>
            <person name="Wayne K.J."/>
            <person name="Tettelin H."/>
            <person name="Glass J.I."/>
            <person name="Rusch D."/>
            <person name="Podicherti R."/>
            <person name="Tsui H.-C.T."/>
            <person name="Winkler M.E."/>
        </authorList>
    </citation>
    <scope>NUCLEOTIDE SEQUENCE</scope>
</reference>
<organism evidence="1">
    <name type="scientific">marine metagenome</name>
    <dbReference type="NCBI Taxonomy" id="408172"/>
    <lineage>
        <taxon>unclassified sequences</taxon>
        <taxon>metagenomes</taxon>
        <taxon>ecological metagenomes</taxon>
    </lineage>
</organism>
<accession>A0A382D5E2</accession>
<proteinExistence type="predicted"/>
<dbReference type="AlphaFoldDB" id="A0A382D5E2"/>
<evidence type="ECO:0000313" key="1">
    <source>
        <dbReference type="EMBL" id="SVB33650.1"/>
    </source>
</evidence>
<name>A0A382D5E2_9ZZZZ</name>
<gene>
    <name evidence="1" type="ORF">METZ01_LOCUS186504</name>
</gene>
<sequence>MVKYEYVNGIRYEVLTAADMRKRKKNQKITRFFE</sequence>